<sequence>MSFETPFTDNIKSIKYDLSEKILTIEFYDGEMYKHYGVPKCIYSDLTKAPIRGYFLHNRIRNNYPHKRVTNF</sequence>
<dbReference type="AlphaFoldDB" id="A0A267MLZ3"/>
<dbReference type="InterPro" id="IPR025309">
    <property type="entry name" value="KTSC_dom"/>
</dbReference>
<reference evidence="2 3" key="1">
    <citation type="submission" date="2017-06" db="EMBL/GenBank/DDBJ databases">
        <title>Draft genome sequence of anaerobic fermentative bacterium Anaeromicrobium sediminis DY2726D isolated from West Pacific Ocean sediments.</title>
        <authorList>
            <person name="Zeng X."/>
        </authorList>
    </citation>
    <scope>NUCLEOTIDE SEQUENCE [LARGE SCALE GENOMIC DNA]</scope>
    <source>
        <strain evidence="2 3">DY2726D</strain>
    </source>
</reference>
<evidence type="ECO:0000313" key="3">
    <source>
        <dbReference type="Proteomes" id="UP000216024"/>
    </source>
</evidence>
<dbReference type="Pfam" id="PF13619">
    <property type="entry name" value="KTSC"/>
    <property type="match status" value="1"/>
</dbReference>
<dbReference type="RefSeq" id="WP_095131048.1">
    <property type="nucleotide sequence ID" value="NZ_NIBG01000002.1"/>
</dbReference>
<name>A0A267MLZ3_9FIRM</name>
<protein>
    <recommendedName>
        <fullName evidence="1">KTSC domain-containing protein</fullName>
    </recommendedName>
</protein>
<dbReference type="OrthoDB" id="8450910at2"/>
<evidence type="ECO:0000259" key="1">
    <source>
        <dbReference type="Pfam" id="PF13619"/>
    </source>
</evidence>
<dbReference type="Proteomes" id="UP000216024">
    <property type="component" value="Unassembled WGS sequence"/>
</dbReference>
<feature type="domain" description="KTSC" evidence="1">
    <location>
        <begin position="10"/>
        <end position="64"/>
    </location>
</feature>
<gene>
    <name evidence="2" type="ORF">CCE28_03515</name>
</gene>
<comment type="caution">
    <text evidence="2">The sequence shown here is derived from an EMBL/GenBank/DDBJ whole genome shotgun (WGS) entry which is preliminary data.</text>
</comment>
<organism evidence="2 3">
    <name type="scientific">Anaeromicrobium sediminis</name>
    <dbReference type="NCBI Taxonomy" id="1478221"/>
    <lineage>
        <taxon>Bacteria</taxon>
        <taxon>Bacillati</taxon>
        <taxon>Bacillota</taxon>
        <taxon>Clostridia</taxon>
        <taxon>Peptostreptococcales</taxon>
        <taxon>Thermotaleaceae</taxon>
        <taxon>Anaeromicrobium</taxon>
    </lineage>
</organism>
<evidence type="ECO:0000313" key="2">
    <source>
        <dbReference type="EMBL" id="PAB60621.1"/>
    </source>
</evidence>
<keyword evidence="3" id="KW-1185">Reference proteome</keyword>
<accession>A0A267MLZ3</accession>
<proteinExistence type="predicted"/>
<dbReference type="EMBL" id="NIBG01000002">
    <property type="protein sequence ID" value="PAB60621.1"/>
    <property type="molecule type" value="Genomic_DNA"/>
</dbReference>